<dbReference type="AlphaFoldDB" id="B9T0H0"/>
<dbReference type="Proteomes" id="UP000008311">
    <property type="component" value="Unassembled WGS sequence"/>
</dbReference>
<evidence type="ECO:0000313" key="1">
    <source>
        <dbReference type="EMBL" id="EEF30659.1"/>
    </source>
</evidence>
<name>B9T0H0_RICCO</name>
<dbReference type="InParanoid" id="B9T0H0"/>
<reference evidence="2" key="1">
    <citation type="journal article" date="2010" name="Nat. Biotechnol.">
        <title>Draft genome sequence of the oilseed species Ricinus communis.</title>
        <authorList>
            <person name="Chan A.P."/>
            <person name="Crabtree J."/>
            <person name="Zhao Q."/>
            <person name="Lorenzi H."/>
            <person name="Orvis J."/>
            <person name="Puiu D."/>
            <person name="Melake-Berhan A."/>
            <person name="Jones K.M."/>
            <person name="Redman J."/>
            <person name="Chen G."/>
            <person name="Cahoon E.B."/>
            <person name="Gedil M."/>
            <person name="Stanke M."/>
            <person name="Haas B.J."/>
            <person name="Wortman J.R."/>
            <person name="Fraser-Liggett C.M."/>
            <person name="Ravel J."/>
            <person name="Rabinowicz P.D."/>
        </authorList>
    </citation>
    <scope>NUCLEOTIDE SEQUENCE [LARGE SCALE GENOMIC DNA]</scope>
    <source>
        <strain evidence="2">cv. Hale</strain>
    </source>
</reference>
<accession>B9T0H0</accession>
<dbReference type="EMBL" id="EQ974303">
    <property type="protein sequence ID" value="EEF30659.1"/>
    <property type="molecule type" value="Genomic_DNA"/>
</dbReference>
<sequence>MITMMGLIHPFLNSDASQKQVMDLPRRIRKRRSKFLLSSLAIKSLPLGKQLNFRERGGAKRLTCQSESTEKIKSGAEWSGFGTEEKFTYILTTLYERLYMQSRRSGNSNKQINAEINANRQSDKKNEKYYDKQKKCNQRLFEKATPKI</sequence>
<protein>
    <submittedName>
        <fullName evidence="1">Uncharacterized protein</fullName>
    </submittedName>
</protein>
<evidence type="ECO:0000313" key="2">
    <source>
        <dbReference type="Proteomes" id="UP000008311"/>
    </source>
</evidence>
<proteinExistence type="predicted"/>
<organism evidence="1 2">
    <name type="scientific">Ricinus communis</name>
    <name type="common">Castor bean</name>
    <dbReference type="NCBI Taxonomy" id="3988"/>
    <lineage>
        <taxon>Eukaryota</taxon>
        <taxon>Viridiplantae</taxon>
        <taxon>Streptophyta</taxon>
        <taxon>Embryophyta</taxon>
        <taxon>Tracheophyta</taxon>
        <taxon>Spermatophyta</taxon>
        <taxon>Magnoliopsida</taxon>
        <taxon>eudicotyledons</taxon>
        <taxon>Gunneridae</taxon>
        <taxon>Pentapetalae</taxon>
        <taxon>rosids</taxon>
        <taxon>fabids</taxon>
        <taxon>Malpighiales</taxon>
        <taxon>Euphorbiaceae</taxon>
        <taxon>Acalyphoideae</taxon>
        <taxon>Acalypheae</taxon>
        <taxon>Ricinus</taxon>
    </lineage>
</organism>
<keyword evidence="2" id="KW-1185">Reference proteome</keyword>
<gene>
    <name evidence="1" type="ORF">RCOM_1113420</name>
</gene>